<protein>
    <submittedName>
        <fullName evidence="1">Uncharacterized protein</fullName>
    </submittedName>
</protein>
<organism evidence="1">
    <name type="scientific">marine metagenome</name>
    <dbReference type="NCBI Taxonomy" id="408172"/>
    <lineage>
        <taxon>unclassified sequences</taxon>
        <taxon>metagenomes</taxon>
        <taxon>ecological metagenomes</taxon>
    </lineage>
</organism>
<accession>A0A382J8B4</accession>
<evidence type="ECO:0000313" key="1">
    <source>
        <dbReference type="EMBL" id="SVC08310.1"/>
    </source>
</evidence>
<reference evidence="1" key="1">
    <citation type="submission" date="2018-05" db="EMBL/GenBank/DDBJ databases">
        <authorList>
            <person name="Lanie J.A."/>
            <person name="Ng W.-L."/>
            <person name="Kazmierczak K.M."/>
            <person name="Andrzejewski T.M."/>
            <person name="Davidsen T.M."/>
            <person name="Wayne K.J."/>
            <person name="Tettelin H."/>
            <person name="Glass J.I."/>
            <person name="Rusch D."/>
            <person name="Podicherti R."/>
            <person name="Tsui H.-C.T."/>
            <person name="Winkler M.E."/>
        </authorList>
    </citation>
    <scope>NUCLEOTIDE SEQUENCE</scope>
</reference>
<dbReference type="AlphaFoldDB" id="A0A382J8B4"/>
<proteinExistence type="predicted"/>
<name>A0A382J8B4_9ZZZZ</name>
<evidence type="ECO:0000313" key="2">
    <source>
        <dbReference type="EMBL" id="SVC72722.1"/>
    </source>
</evidence>
<dbReference type="EMBL" id="UINC01072570">
    <property type="protein sequence ID" value="SVC08310.1"/>
    <property type="molecule type" value="Genomic_DNA"/>
</dbReference>
<sequence>MPKTEYRLFHQRIAETIRDEVSRLRDSLLFGSKNKVHKFGKVDITCDIATLEILLSDYILDYENSEESERQLTTRQEWHDFLTKTEYLSYNECLLILLGVSPTLADLLEPKLYKINLINEGDLHGEPLSLIFFQRMENHLLRNKFNSKKISTQEFIDWALKNRLLRQNVDEV</sequence>
<dbReference type="EMBL" id="UINC01107387">
    <property type="protein sequence ID" value="SVC72722.1"/>
    <property type="molecule type" value="Genomic_DNA"/>
</dbReference>
<gene>
    <name evidence="1" type="ORF">METZ01_LOCUS261164</name>
    <name evidence="2" type="ORF">METZ01_LOCUS325576</name>
</gene>